<accession>A0A6J4UMT8</accession>
<reference evidence="2" key="1">
    <citation type="submission" date="2020-02" db="EMBL/GenBank/DDBJ databases">
        <authorList>
            <person name="Meier V. D."/>
        </authorList>
    </citation>
    <scope>NUCLEOTIDE SEQUENCE</scope>
    <source>
        <strain evidence="2">AVDCRST_MAG79</strain>
    </source>
</reference>
<feature type="non-terminal residue" evidence="2">
    <location>
        <position position="1"/>
    </location>
</feature>
<feature type="compositionally biased region" description="Low complexity" evidence="1">
    <location>
        <begin position="32"/>
        <end position="48"/>
    </location>
</feature>
<organism evidence="2">
    <name type="scientific">uncultured Thermoleophilia bacterium</name>
    <dbReference type="NCBI Taxonomy" id="1497501"/>
    <lineage>
        <taxon>Bacteria</taxon>
        <taxon>Bacillati</taxon>
        <taxon>Actinomycetota</taxon>
        <taxon>Thermoleophilia</taxon>
        <taxon>environmental samples</taxon>
    </lineage>
</organism>
<dbReference type="AlphaFoldDB" id="A0A6J4UMT8"/>
<sequence>ERALRGHRRARLHRLLGRPTADRRGRVRRGPRPWGLRPPTTAGPRRRR</sequence>
<evidence type="ECO:0000256" key="1">
    <source>
        <dbReference type="SAM" id="MobiDB-lite"/>
    </source>
</evidence>
<evidence type="ECO:0000313" key="2">
    <source>
        <dbReference type="EMBL" id="CAA9552439.1"/>
    </source>
</evidence>
<feature type="compositionally biased region" description="Basic residues" evidence="1">
    <location>
        <begin position="1"/>
        <end position="16"/>
    </location>
</feature>
<proteinExistence type="predicted"/>
<feature type="non-terminal residue" evidence="2">
    <location>
        <position position="48"/>
    </location>
</feature>
<gene>
    <name evidence="2" type="ORF">AVDCRST_MAG79-2808</name>
</gene>
<feature type="region of interest" description="Disordered" evidence="1">
    <location>
        <begin position="1"/>
        <end position="48"/>
    </location>
</feature>
<dbReference type="EMBL" id="CADCWC010000441">
    <property type="protein sequence ID" value="CAA9552439.1"/>
    <property type="molecule type" value="Genomic_DNA"/>
</dbReference>
<protein>
    <submittedName>
        <fullName evidence="2">Uncharacterized protein</fullName>
    </submittedName>
</protein>
<name>A0A6J4UMT8_9ACTN</name>